<proteinExistence type="predicted"/>
<reference evidence="2" key="1">
    <citation type="submission" date="2021-09" db="EMBL/GenBank/DDBJ databases">
        <authorList>
            <consortium name="Pathogen Informatics"/>
        </authorList>
    </citation>
    <scope>NUCLEOTIDE SEQUENCE</scope>
    <source>
        <strain evidence="2">PvW1</strain>
    </source>
</reference>
<feature type="compositionally biased region" description="Polar residues" evidence="1">
    <location>
        <begin position="275"/>
        <end position="289"/>
    </location>
</feature>
<organism evidence="2 3">
    <name type="scientific">Plasmodium vivax</name>
    <name type="common">malaria parasite P. vivax</name>
    <dbReference type="NCBI Taxonomy" id="5855"/>
    <lineage>
        <taxon>Eukaryota</taxon>
        <taxon>Sar</taxon>
        <taxon>Alveolata</taxon>
        <taxon>Apicomplexa</taxon>
        <taxon>Aconoidasida</taxon>
        <taxon>Haemosporida</taxon>
        <taxon>Plasmodiidae</taxon>
        <taxon>Plasmodium</taxon>
        <taxon>Plasmodium (Plasmodium)</taxon>
    </lineage>
</organism>
<evidence type="ECO:0000313" key="2">
    <source>
        <dbReference type="EMBL" id="CAG9473099.1"/>
    </source>
</evidence>
<evidence type="ECO:0000313" key="3">
    <source>
        <dbReference type="Proteomes" id="UP000779233"/>
    </source>
</evidence>
<comment type="caution">
    <text evidence="2">The sequence shown here is derived from an EMBL/GenBank/DDBJ whole genome shotgun (WGS) entry which is preliminary data.</text>
</comment>
<dbReference type="Pfam" id="PF05795">
    <property type="entry name" value="Plasmodium_Vir"/>
    <property type="match status" value="1"/>
</dbReference>
<name>A0A8S4H642_PLAVI</name>
<accession>A0A8S4H642</accession>
<dbReference type="InterPro" id="IPR008780">
    <property type="entry name" value="Plasmodium_Vir"/>
</dbReference>
<evidence type="ECO:0000256" key="1">
    <source>
        <dbReference type="SAM" id="MobiDB-lite"/>
    </source>
</evidence>
<dbReference type="Proteomes" id="UP000779233">
    <property type="component" value="Unassembled WGS sequence"/>
</dbReference>
<protein>
    <submittedName>
        <fullName evidence="2">(malaria parasite P. vivax) hypothetical protein</fullName>
    </submittedName>
</protein>
<dbReference type="AlphaFoldDB" id="A0A8S4H642"/>
<dbReference type="VEuPathDB" id="PlasmoDB:PVPAM_110071100"/>
<gene>
    <name evidence="2" type="ORF">PVW1_120014900</name>
</gene>
<feature type="compositionally biased region" description="Acidic residues" evidence="1">
    <location>
        <begin position="218"/>
        <end position="228"/>
    </location>
</feature>
<feature type="region of interest" description="Disordered" evidence="1">
    <location>
        <begin position="217"/>
        <end position="289"/>
    </location>
</feature>
<dbReference type="EMBL" id="CAJZCX010000004">
    <property type="protein sequence ID" value="CAG9473099.1"/>
    <property type="molecule type" value="Genomic_DNA"/>
</dbReference>
<sequence length="365" mass="42561">MSIFLGKKALSNLRTKYYYTSLNEGYNDCEHEAFYDAAKGKLMEYQWKADVSDQILKGQCYVYRNILKDIFQSDICKFFYFWLGNILLDNMRHRTVFFDVIRDLFNTLKMNKKGKFCELPHTYMYVNNFKKIKLFFDYSEDYNSYEHQLNGYNPSCNNEYKTHLDTYVNSYKDVKVECEEKQNPNSYCTEFNHYFNGKDVYNLSKWKCELQEHGKEELELEEEQEEDVAEKSLLSPGHGNGLHTGTIPNEDSSEIRQEENHPDSSVYHSGDGISDLNNISNLPDDSSPSTMKKSITSAVSAAGVLVPPFLIYNYTPAGTWISKLLGRNKGPTRNPYANPELMENFSMPGDFDSERNRYNIMYRPE</sequence>
<feature type="compositionally biased region" description="Basic and acidic residues" evidence="1">
    <location>
        <begin position="253"/>
        <end position="262"/>
    </location>
</feature>